<dbReference type="EMBL" id="CP063982">
    <property type="protein sequence ID" value="UOD49986.1"/>
    <property type="molecule type" value="Genomic_DNA"/>
</dbReference>
<keyword evidence="1" id="KW-0472">Membrane</keyword>
<feature type="transmembrane region" description="Helical" evidence="1">
    <location>
        <begin position="60"/>
        <end position="82"/>
    </location>
</feature>
<dbReference type="PANTHER" id="PTHR35342">
    <property type="entry name" value="TRICARBOXYLIC TRANSPORT PROTEIN"/>
    <property type="match status" value="1"/>
</dbReference>
<evidence type="ECO:0000313" key="4">
    <source>
        <dbReference type="Proteomes" id="UP000831607"/>
    </source>
</evidence>
<keyword evidence="1" id="KW-0812">Transmembrane</keyword>
<keyword evidence="4" id="KW-1185">Reference proteome</keyword>
<dbReference type="InterPro" id="IPR002823">
    <property type="entry name" value="DUF112_TM"/>
</dbReference>
<gene>
    <name evidence="3" type="ORF">DHf2319_11175</name>
</gene>
<feature type="transmembrane region" description="Helical" evidence="1">
    <location>
        <begin position="477"/>
        <end position="496"/>
    </location>
</feature>
<feature type="transmembrane region" description="Helical" evidence="1">
    <location>
        <begin position="389"/>
        <end position="408"/>
    </location>
</feature>
<evidence type="ECO:0000256" key="1">
    <source>
        <dbReference type="SAM" id="Phobius"/>
    </source>
</evidence>
<feature type="transmembrane region" description="Helical" evidence="1">
    <location>
        <begin position="321"/>
        <end position="347"/>
    </location>
</feature>
<feature type="domain" description="DUF112" evidence="2">
    <location>
        <begin position="20"/>
        <end position="444"/>
    </location>
</feature>
<organism evidence="3 4">
    <name type="scientific">Orrella daihaiensis</name>
    <dbReference type="NCBI Taxonomy" id="2782176"/>
    <lineage>
        <taxon>Bacteria</taxon>
        <taxon>Pseudomonadati</taxon>
        <taxon>Pseudomonadota</taxon>
        <taxon>Betaproteobacteria</taxon>
        <taxon>Burkholderiales</taxon>
        <taxon>Alcaligenaceae</taxon>
        <taxon>Orrella</taxon>
    </lineage>
</organism>
<dbReference type="Pfam" id="PF01970">
    <property type="entry name" value="TctA"/>
    <property type="match status" value="1"/>
</dbReference>
<evidence type="ECO:0000313" key="3">
    <source>
        <dbReference type="EMBL" id="UOD49986.1"/>
    </source>
</evidence>
<accession>A0ABY4AI71</accession>
<feature type="transmembrane region" description="Helical" evidence="1">
    <location>
        <begin position="204"/>
        <end position="221"/>
    </location>
</feature>
<feature type="transmembrane region" description="Helical" evidence="1">
    <location>
        <begin position="165"/>
        <end position="184"/>
    </location>
</feature>
<feature type="transmembrane region" description="Helical" evidence="1">
    <location>
        <begin position="109"/>
        <end position="132"/>
    </location>
</feature>
<feature type="transmembrane region" description="Helical" evidence="1">
    <location>
        <begin position="138"/>
        <end position="158"/>
    </location>
</feature>
<sequence>MSELTSLWAGIGLLADWQVILMMILGLLFGIVTGAIPGFSTPLAISVMLPVTFGMDSLQAIVFLTCIYAGGNFGSSISAILINIPGSPQAIVTGLDGYPMTQQGRGSEALGVAVAASAIGNLLGAIFLILILPLLVKFALSFGPPELFLVGVIGLTIIASLHKSFLKAAIAGLFGVLIGTIGMTDTGAMRGTWGFYELLDGVPLIPALIGLIGFSELFMMLQRTYVAGDSAADSGTEKSKNLKQLLRGFVTTLRHPITLLRASTIGVLIGGLPGAGATVASVVSYNEGRRYSKNSANFGKGEPEGVINSEAANNASEGGALALLLSLGIPGGLATAVLIGGFMLQGLVPGPRLFMDNPALMYGVMTSQVFASFMLLFFGLVVSFYAAKIIRVPTMVLIPLIALFSIVGTYAVKLLMFDVYIMLVFAVVGVVLRKFDYPLIAVILGLILGPILDDQLMRTYQGSGGLSISIFLERPMSLLLLAILALSLLPLVVRLAKEHKKRAGQTKVEQH</sequence>
<reference evidence="3 4" key="1">
    <citation type="submission" date="2020-11" db="EMBL/GenBank/DDBJ databases">
        <title>Algicoccus daihaiensis sp.nov., isolated from Daihai Lake in Inner Mongolia.</title>
        <authorList>
            <person name="Kai J."/>
        </authorList>
    </citation>
    <scope>NUCLEOTIDE SEQUENCE [LARGE SCALE GENOMIC DNA]</scope>
    <source>
        <strain evidence="4">f23</strain>
    </source>
</reference>
<keyword evidence="1" id="KW-1133">Transmembrane helix</keyword>
<dbReference type="PANTHER" id="PTHR35342:SF5">
    <property type="entry name" value="TRICARBOXYLIC TRANSPORT PROTEIN"/>
    <property type="match status" value="1"/>
</dbReference>
<proteinExistence type="predicted"/>
<dbReference type="RefSeq" id="WP_243478380.1">
    <property type="nucleotide sequence ID" value="NZ_CP063982.1"/>
</dbReference>
<evidence type="ECO:0000259" key="2">
    <source>
        <dbReference type="Pfam" id="PF01970"/>
    </source>
</evidence>
<feature type="transmembrane region" description="Helical" evidence="1">
    <location>
        <begin position="359"/>
        <end position="382"/>
    </location>
</feature>
<name>A0ABY4AI71_9BURK</name>
<dbReference type="Proteomes" id="UP000831607">
    <property type="component" value="Chromosome"/>
</dbReference>
<feature type="transmembrane region" description="Helical" evidence="1">
    <location>
        <begin position="439"/>
        <end position="457"/>
    </location>
</feature>
<protein>
    <submittedName>
        <fullName evidence="3">Tripartite tricarboxylate transporter permease</fullName>
    </submittedName>
</protein>
<feature type="transmembrane region" description="Helical" evidence="1">
    <location>
        <begin position="414"/>
        <end position="432"/>
    </location>
</feature>
<feature type="transmembrane region" description="Helical" evidence="1">
    <location>
        <begin position="20"/>
        <end position="40"/>
    </location>
</feature>